<comment type="caution">
    <text evidence="1">The sequence shown here is derived from an EMBL/GenBank/DDBJ whole genome shotgun (WGS) entry which is preliminary data.</text>
</comment>
<dbReference type="RefSeq" id="XP_036631305.1">
    <property type="nucleotide sequence ID" value="XM_036777685.1"/>
</dbReference>
<keyword evidence="2" id="KW-1185">Reference proteome</keyword>
<dbReference type="AlphaFoldDB" id="A0A8H6ZWA5"/>
<gene>
    <name evidence="1" type="ORF">PC9H_008169</name>
</gene>
<protein>
    <submittedName>
        <fullName evidence="1">Uncharacterized protein</fullName>
    </submittedName>
</protein>
<name>A0A8H6ZWA5_PLEOS</name>
<dbReference type="OrthoDB" id="10498734at2759"/>
<evidence type="ECO:0000313" key="1">
    <source>
        <dbReference type="EMBL" id="KAF7428933.1"/>
    </source>
</evidence>
<organism evidence="1 2">
    <name type="scientific">Pleurotus ostreatus</name>
    <name type="common">Oyster mushroom</name>
    <name type="synonym">White-rot fungus</name>
    <dbReference type="NCBI Taxonomy" id="5322"/>
    <lineage>
        <taxon>Eukaryota</taxon>
        <taxon>Fungi</taxon>
        <taxon>Dikarya</taxon>
        <taxon>Basidiomycota</taxon>
        <taxon>Agaricomycotina</taxon>
        <taxon>Agaricomycetes</taxon>
        <taxon>Agaricomycetidae</taxon>
        <taxon>Agaricales</taxon>
        <taxon>Pleurotineae</taxon>
        <taxon>Pleurotaceae</taxon>
        <taxon>Pleurotus</taxon>
    </lineage>
</organism>
<reference evidence="1" key="1">
    <citation type="submission" date="2019-07" db="EMBL/GenBank/DDBJ databases">
        <authorList>
            <person name="Palmer J.M."/>
        </authorList>
    </citation>
    <scope>NUCLEOTIDE SEQUENCE</scope>
    <source>
        <strain evidence="1">PC9</strain>
    </source>
</reference>
<evidence type="ECO:0000313" key="2">
    <source>
        <dbReference type="Proteomes" id="UP000623687"/>
    </source>
</evidence>
<proteinExistence type="predicted"/>
<dbReference type="VEuPathDB" id="FungiDB:PC9H_008169"/>
<accession>A0A8H6ZWA5</accession>
<dbReference type="GeneID" id="59377987"/>
<dbReference type="EMBL" id="JACETU010000005">
    <property type="protein sequence ID" value="KAF7428933.1"/>
    <property type="molecule type" value="Genomic_DNA"/>
</dbReference>
<sequence>MPAQNEYTPPKSYHSLCSTYLTSKLNTRRQLVVIDHPEIPIASLGFFETVTPTVPEEMLQAILGKLKGSGSITNSGRMHGFASNDPKESEQLESHVFAHVHKFSEAIILAGEQYTGQQTCMIMTNTERSNNSRPDRYGSSVLRITQKSSKFQRMIYGVA</sequence>
<dbReference type="Proteomes" id="UP000623687">
    <property type="component" value="Unassembled WGS sequence"/>
</dbReference>